<reference evidence="2 3" key="1">
    <citation type="submission" date="2018-03" db="EMBL/GenBank/DDBJ databases">
        <authorList>
            <person name="Guldener U."/>
        </authorList>
    </citation>
    <scope>NUCLEOTIDE SEQUENCE [LARGE SCALE GENOMIC DNA]</scope>
    <source>
        <strain evidence="2 3">DAOM196992</strain>
    </source>
</reference>
<dbReference type="AlphaFoldDB" id="A0A5C3F9G3"/>
<feature type="compositionally biased region" description="Basic residues" evidence="1">
    <location>
        <begin position="38"/>
        <end position="47"/>
    </location>
</feature>
<dbReference type="EMBL" id="OOIP01000019">
    <property type="protein sequence ID" value="SPO40377.1"/>
    <property type="molecule type" value="Genomic_DNA"/>
</dbReference>
<evidence type="ECO:0000256" key="1">
    <source>
        <dbReference type="SAM" id="MobiDB-lite"/>
    </source>
</evidence>
<feature type="region of interest" description="Disordered" evidence="1">
    <location>
        <begin position="1"/>
        <end position="109"/>
    </location>
</feature>
<keyword evidence="3" id="KW-1185">Reference proteome</keyword>
<proteinExistence type="predicted"/>
<evidence type="ECO:0000313" key="2">
    <source>
        <dbReference type="EMBL" id="SPO40377.1"/>
    </source>
</evidence>
<accession>A0A5C3F9G3</accession>
<organism evidence="2 3">
    <name type="scientific">Pseudozyma flocculosa</name>
    <dbReference type="NCBI Taxonomy" id="84751"/>
    <lineage>
        <taxon>Eukaryota</taxon>
        <taxon>Fungi</taxon>
        <taxon>Dikarya</taxon>
        <taxon>Basidiomycota</taxon>
        <taxon>Ustilaginomycotina</taxon>
        <taxon>Ustilaginomycetes</taxon>
        <taxon>Ustilaginales</taxon>
        <taxon>Ustilaginaceae</taxon>
        <taxon>Pseudozyma</taxon>
    </lineage>
</organism>
<dbReference type="Proteomes" id="UP000323386">
    <property type="component" value="Unassembled WGS sequence"/>
</dbReference>
<evidence type="ECO:0000313" key="3">
    <source>
        <dbReference type="Proteomes" id="UP000323386"/>
    </source>
</evidence>
<sequence>MAAEPLLLAAKTRRAAKRGLPALSRSTRPYMMTARPGQAKRRPRQARPPHDKQASEETTTGAMADVLRPPPGSLRGTLGTCSHALRRQPARVRAGPLSQDDGRMYLQPGSMVSGRLSGVGALRAQCSPYVQLRPSDSELDVRSRSTS</sequence>
<protein>
    <submittedName>
        <fullName evidence="2">Uncharacterized protein</fullName>
    </submittedName>
</protein>
<gene>
    <name evidence="2" type="ORF">PSFLO_05859</name>
</gene>
<feature type="compositionally biased region" description="Low complexity" evidence="1">
    <location>
        <begin position="1"/>
        <end position="10"/>
    </location>
</feature>
<name>A0A5C3F9G3_9BASI</name>